<feature type="region of interest" description="Disordered" evidence="1">
    <location>
        <begin position="204"/>
        <end position="235"/>
    </location>
</feature>
<dbReference type="EMBL" id="OX465082">
    <property type="protein sequence ID" value="CAI9291240.1"/>
    <property type="molecule type" value="Genomic_DNA"/>
</dbReference>
<keyword evidence="3" id="KW-1185">Reference proteome</keyword>
<organism evidence="2 3">
    <name type="scientific">Lactuca saligna</name>
    <name type="common">Willowleaf lettuce</name>
    <dbReference type="NCBI Taxonomy" id="75948"/>
    <lineage>
        <taxon>Eukaryota</taxon>
        <taxon>Viridiplantae</taxon>
        <taxon>Streptophyta</taxon>
        <taxon>Embryophyta</taxon>
        <taxon>Tracheophyta</taxon>
        <taxon>Spermatophyta</taxon>
        <taxon>Magnoliopsida</taxon>
        <taxon>eudicotyledons</taxon>
        <taxon>Gunneridae</taxon>
        <taxon>Pentapetalae</taxon>
        <taxon>asterids</taxon>
        <taxon>campanulids</taxon>
        <taxon>Asterales</taxon>
        <taxon>Asteraceae</taxon>
        <taxon>Cichorioideae</taxon>
        <taxon>Cichorieae</taxon>
        <taxon>Lactucinae</taxon>
        <taxon>Lactuca</taxon>
    </lineage>
</organism>
<protein>
    <submittedName>
        <fullName evidence="2">Uncharacterized protein</fullName>
    </submittedName>
</protein>
<gene>
    <name evidence="2" type="ORF">LSALG_LOCUS30389</name>
</gene>
<dbReference type="AlphaFoldDB" id="A0AA35ZES2"/>
<evidence type="ECO:0000313" key="2">
    <source>
        <dbReference type="EMBL" id="CAI9291240.1"/>
    </source>
</evidence>
<evidence type="ECO:0000313" key="3">
    <source>
        <dbReference type="Proteomes" id="UP001177003"/>
    </source>
</evidence>
<dbReference type="Proteomes" id="UP001177003">
    <property type="component" value="Chromosome 6"/>
</dbReference>
<reference evidence="2" key="1">
    <citation type="submission" date="2023-04" db="EMBL/GenBank/DDBJ databases">
        <authorList>
            <person name="Vijverberg K."/>
            <person name="Xiong W."/>
            <person name="Schranz E."/>
        </authorList>
    </citation>
    <scope>NUCLEOTIDE SEQUENCE</scope>
</reference>
<accession>A0AA35ZES2</accession>
<dbReference type="Pfam" id="PF03004">
    <property type="entry name" value="Transposase_24"/>
    <property type="match status" value="1"/>
</dbReference>
<evidence type="ECO:0000256" key="1">
    <source>
        <dbReference type="SAM" id="MobiDB-lite"/>
    </source>
</evidence>
<feature type="compositionally biased region" description="Basic residues" evidence="1">
    <location>
        <begin position="226"/>
        <end position="235"/>
    </location>
</feature>
<name>A0AA35ZES2_LACSI</name>
<proteinExistence type="predicted"/>
<feature type="region of interest" description="Disordered" evidence="1">
    <location>
        <begin position="39"/>
        <end position="63"/>
    </location>
</feature>
<sequence>MAGVIHSTLNPHGVSIIGGHGKEHADYYYDQDFDIDMMRQSSPRVPNTPHTPHSTGHGSTVGASHESTLPFITRNGYAAIMNIFWEKLDHPWPVFSKIPLELRRQIFERFRTLYRWSPTEEERIYQGFENILKERYRDRMRDARDASVILAEQGGHHIEDVNESFHNLENFHPQYIPENVWKNLCAYWNTPKWKSISACAKENRNTPDANGKTGRHTGGSIGNADHRRKLKEATG</sequence>
<dbReference type="InterPro" id="IPR004252">
    <property type="entry name" value="Probable_transposase_24"/>
</dbReference>